<protein>
    <recommendedName>
        <fullName evidence="3">HNH nuclease domain-containing protein</fullName>
    </recommendedName>
</protein>
<accession>A0ABS6E0Y1</accession>
<proteinExistence type="predicted"/>
<evidence type="ECO:0000313" key="1">
    <source>
        <dbReference type="EMBL" id="MBU5337278.1"/>
    </source>
</evidence>
<evidence type="ECO:0000313" key="2">
    <source>
        <dbReference type="Proteomes" id="UP001196301"/>
    </source>
</evidence>
<keyword evidence="2" id="KW-1185">Reference proteome</keyword>
<sequence length="103" mass="11816">MTSNKNNKKRPPIPNPLKRELRQEAHFGCVNCGNPIIEYHHITPWSEVKEHTKGDTINIKADLYYKGAVIKLNENTMTINNEQCILTLRNTTICDCNCGIYLD</sequence>
<dbReference type="Proteomes" id="UP001196301">
    <property type="component" value="Unassembled WGS sequence"/>
</dbReference>
<name>A0ABS6E0Y1_9FIRM</name>
<dbReference type="EMBL" id="JAHLOQ010000045">
    <property type="protein sequence ID" value="MBU5337278.1"/>
    <property type="molecule type" value="Genomic_DNA"/>
</dbReference>
<dbReference type="RefSeq" id="WP_216571805.1">
    <property type="nucleotide sequence ID" value="NZ_JAHLOQ010000045.1"/>
</dbReference>
<evidence type="ECO:0008006" key="3">
    <source>
        <dbReference type="Google" id="ProtNLM"/>
    </source>
</evidence>
<gene>
    <name evidence="1" type="ORF">KQI20_12570</name>
</gene>
<comment type="caution">
    <text evidence="1">The sequence shown here is derived from an EMBL/GenBank/DDBJ whole genome shotgun (WGS) entry which is preliminary data.</text>
</comment>
<reference evidence="1 2" key="1">
    <citation type="submission" date="2021-06" db="EMBL/GenBank/DDBJ databases">
        <authorList>
            <person name="Sun Q."/>
            <person name="Li D."/>
        </authorList>
    </citation>
    <scope>NUCLEOTIDE SEQUENCE [LARGE SCALE GENOMIC DNA]</scope>
    <source>
        <strain evidence="1 2">N19</strain>
    </source>
</reference>
<organism evidence="1 2">
    <name type="scientific">Intestinibacter bartlettii</name>
    <dbReference type="NCBI Taxonomy" id="261299"/>
    <lineage>
        <taxon>Bacteria</taxon>
        <taxon>Bacillati</taxon>
        <taxon>Bacillota</taxon>
        <taxon>Clostridia</taxon>
        <taxon>Peptostreptococcales</taxon>
        <taxon>Peptostreptococcaceae</taxon>
        <taxon>Intestinibacter</taxon>
    </lineage>
</organism>